<reference evidence="6 7" key="1">
    <citation type="submission" date="2020-08" db="EMBL/GenBank/DDBJ databases">
        <title>Genomic Encyclopedia of Type Strains, Phase IV (KMG-IV): sequencing the most valuable type-strain genomes for metagenomic binning, comparative biology and taxonomic classification.</title>
        <authorList>
            <person name="Goeker M."/>
        </authorList>
    </citation>
    <scope>NUCLEOTIDE SEQUENCE [LARGE SCALE GENOMIC DNA]</scope>
    <source>
        <strain evidence="6 7">DSM 21255</strain>
    </source>
</reference>
<evidence type="ECO:0000256" key="3">
    <source>
        <dbReference type="ARBA" id="ARBA00022989"/>
    </source>
</evidence>
<dbReference type="GO" id="GO:0097347">
    <property type="term" value="C:TAM protein secretion complex"/>
    <property type="evidence" value="ECO:0007669"/>
    <property type="project" value="TreeGrafter"/>
</dbReference>
<evidence type="ECO:0000313" key="7">
    <source>
        <dbReference type="Proteomes" id="UP000591941"/>
    </source>
</evidence>
<dbReference type="GeneID" id="93486717"/>
<feature type="domain" description="Translocation and assembly module TamB C-terminal" evidence="5">
    <location>
        <begin position="1095"/>
        <end position="1420"/>
    </location>
</feature>
<dbReference type="GO" id="GO:0005886">
    <property type="term" value="C:plasma membrane"/>
    <property type="evidence" value="ECO:0007669"/>
    <property type="project" value="InterPro"/>
</dbReference>
<keyword evidence="4" id="KW-0472">Membrane</keyword>
<dbReference type="OrthoDB" id="3034030at2"/>
<dbReference type="PANTHER" id="PTHR36985:SF1">
    <property type="entry name" value="TRANSLOCATION AND ASSEMBLY MODULE SUBUNIT TAMB"/>
    <property type="match status" value="1"/>
</dbReference>
<dbReference type="Pfam" id="PF04357">
    <property type="entry name" value="TamB"/>
    <property type="match status" value="1"/>
</dbReference>
<comment type="caution">
    <text evidence="6">The sequence shown here is derived from an EMBL/GenBank/DDBJ whole genome shotgun (WGS) entry which is preliminary data.</text>
</comment>
<dbReference type="RefSeq" id="WP_159823155.1">
    <property type="nucleotide sequence ID" value="NZ_CABWNB010000003.1"/>
</dbReference>
<gene>
    <name evidence="6" type="ORF">HNR45_000414</name>
</gene>
<dbReference type="PANTHER" id="PTHR36985">
    <property type="entry name" value="TRANSLOCATION AND ASSEMBLY MODULE SUBUNIT TAMB"/>
    <property type="match status" value="1"/>
</dbReference>
<organism evidence="6 7">
    <name type="scientific">Negativicoccus succinicivorans</name>
    <dbReference type="NCBI Taxonomy" id="620903"/>
    <lineage>
        <taxon>Bacteria</taxon>
        <taxon>Bacillati</taxon>
        <taxon>Bacillota</taxon>
        <taxon>Negativicutes</taxon>
        <taxon>Veillonellales</taxon>
        <taxon>Veillonellaceae</taxon>
        <taxon>Negativicoccus</taxon>
    </lineage>
</organism>
<evidence type="ECO:0000256" key="4">
    <source>
        <dbReference type="ARBA" id="ARBA00023136"/>
    </source>
</evidence>
<dbReference type="GO" id="GO:0009306">
    <property type="term" value="P:protein secretion"/>
    <property type="evidence" value="ECO:0007669"/>
    <property type="project" value="InterPro"/>
</dbReference>
<keyword evidence="7" id="KW-1185">Reference proteome</keyword>
<evidence type="ECO:0000259" key="5">
    <source>
        <dbReference type="Pfam" id="PF04357"/>
    </source>
</evidence>
<evidence type="ECO:0000256" key="2">
    <source>
        <dbReference type="ARBA" id="ARBA00022692"/>
    </source>
</evidence>
<dbReference type="Proteomes" id="UP000591941">
    <property type="component" value="Unassembled WGS sequence"/>
</dbReference>
<dbReference type="InterPro" id="IPR007452">
    <property type="entry name" value="TamB_C"/>
</dbReference>
<protein>
    <submittedName>
        <fullName evidence="6">Translocation and assembly module TamB</fullName>
    </submittedName>
</protein>
<sequence length="1420" mass="152525">MRRWLLTGATVLAIGAGAFEFYVKPTVLEQTPALVDEALATSVNGTVRYDKLDIDWAWNAHVKNATVTDAKGMTVARIPDIEVSWNLWRALEYAMGKRAALGVIDGITIEQPEVWLREEPDRSWNIAHLIRPQETQTEFSLRAKIMINRGLAHLEFLQDPTIDLTDVTCGMDLNDYPIVTGRAKFLYNNEPVTLTGNYTSADDFNAHVTAKRLPITLANYVLRDAAPDIALQAGEIHNTDLNVSADATGLRYDGTTELRDGALQYDRYNVTDAKAAVRLATRRLSVADMQAQVNGQPLTANGTILLNDDPALDLHLATTGAEVAALADVPLYGPVAANVHVGGTVAAPTAEGVAMLQQGRYGATPLENVFTKFVYRGDVVNLPEVVAGIGDGRVRGSGYYNVVTNTGAGEYAADNIDLAQLPETDGAYAGTVNGRGAVEFHNGEMALATFTGSGTGVSGAGIMTDSLRASLRYEAGALALHYLNGTMGDGAFTAFGSMDTPQGIQVAAHHLPLSYLSGLVGVTMSGAADLTGQLTGSVAAPQFVGTVSARDGSVHGLAYTSIHGDVAYVDDTFTTDRLVWQDAEGGHVVSGSAQLTGTKALDLTVQSDNIRLESLLRAADLPLDATGWATNSLTVRGTLDQPEASGELHLWDGSVMGELYQDVVARYRYNGDILYLDEALASMYNGTLYASGTIAPNALNIQLKASEIDIDRVLREKNTYRLAGTVSAEGTLRGTPADPRLEADFWGHNLYANGEPIDGLRGHLAYAEGVAALTDTTLTQRDGVYRLNGTYRLDGGVFRGAGDVEGADIARLLRLANIPYENLAGQVTGHVELNGTAANPSLRINGKLENGSIDGKPFGTTEIDADYANRVATVRKLHMPIGAGVLAAAGTADLDGEIDMQLAAKDVDVTYVTALAGQPLDLTGNLNVSAVFTGPTKTPVMDMSFELSNGAFAGVAFDRFIGLLNMRDQIIEVNQTLLQREPYQLSMYGKVPVAALTKAGRATQSNESMNLEIRLDKADLELLRALSPAVLSAAGETKGGITVTGTLADPHINGRIFVADGAATIETMKSPLEHIHAELKFNGKSATWRGQTTIGGGDLTTAGEVRWTDFTDTRYEGTLDADAINPQSSYYSGPLTAHLQLTQQAGVPYLTGDVLVEKSRFDVPLTFTDGGSSLLMGFDVNVSIGEKTRLYNSYLYDLTLAGDLHVGGTTAAPDVDGKVVVNHGYLRYLSNKFKVEEGVADFNRTQSFLPNLHVLATTKFNRYRIHMQADGLPTELDLKLTSEPALSQEEIVMMLTLHTQGDINDLGRADANAALASAAQTLVFGTLENRLQDVLGLDMIQVTTGSVDPFETSTVANQSFYNLQIGKYLFDDFMLVLTTGVNNEQQSAGFRYDINQNFQAEAWLNNEDNYYIGGNWQYRF</sequence>
<keyword evidence="2" id="KW-0812">Transmembrane</keyword>
<proteinExistence type="predicted"/>
<evidence type="ECO:0000256" key="1">
    <source>
        <dbReference type="ARBA" id="ARBA00004167"/>
    </source>
</evidence>
<evidence type="ECO:0000313" key="6">
    <source>
        <dbReference type="EMBL" id="MBB6477384.1"/>
    </source>
</evidence>
<comment type="subcellular location">
    <subcellularLocation>
        <location evidence="1">Membrane</location>
        <topology evidence="1">Single-pass membrane protein</topology>
    </subcellularLocation>
</comment>
<keyword evidence="3" id="KW-1133">Transmembrane helix</keyword>
<dbReference type="EMBL" id="JACHHI010000002">
    <property type="protein sequence ID" value="MBB6477384.1"/>
    <property type="molecule type" value="Genomic_DNA"/>
</dbReference>
<accession>A0A841QXQ6</accession>
<name>A0A841QXQ6_9FIRM</name>